<dbReference type="EMBL" id="JXTB01000005">
    <property type="protein sequence ID" value="PON79195.1"/>
    <property type="molecule type" value="Genomic_DNA"/>
</dbReference>
<evidence type="ECO:0000313" key="2">
    <source>
        <dbReference type="EMBL" id="PON79195.1"/>
    </source>
</evidence>
<evidence type="ECO:0000256" key="1">
    <source>
        <dbReference type="SAM" id="MobiDB-lite"/>
    </source>
</evidence>
<sequence>ATQAAASGDDGWRSFGVAPGVDAGWWRGRTTPGGGSAADLGNSAERERERRGRERELGGGRREKRERGEIKVCTWPPFIGLCNFLKIAHKSPKFQISINPVPQNLQFSPSEQNFCKLVPTIFYPENW</sequence>
<reference evidence="3" key="1">
    <citation type="submission" date="2016-06" db="EMBL/GenBank/DDBJ databases">
        <title>Parallel loss of symbiosis genes in relatives of nitrogen-fixing non-legume Parasponia.</title>
        <authorList>
            <person name="Van Velzen R."/>
            <person name="Holmer R."/>
            <person name="Bu F."/>
            <person name="Rutten L."/>
            <person name="Van Zeijl A."/>
            <person name="Liu W."/>
            <person name="Santuari L."/>
            <person name="Cao Q."/>
            <person name="Sharma T."/>
            <person name="Shen D."/>
            <person name="Roswanjaya Y."/>
            <person name="Wardhani T."/>
            <person name="Kalhor M.S."/>
            <person name="Jansen J."/>
            <person name="Van den Hoogen J."/>
            <person name="Gungor B."/>
            <person name="Hartog M."/>
            <person name="Hontelez J."/>
            <person name="Verver J."/>
            <person name="Yang W.-C."/>
            <person name="Schijlen E."/>
            <person name="Repin R."/>
            <person name="Schilthuizen M."/>
            <person name="Schranz E."/>
            <person name="Heidstra R."/>
            <person name="Miyata K."/>
            <person name="Fedorova E."/>
            <person name="Kohlen W."/>
            <person name="Bisseling T."/>
            <person name="Smit S."/>
            <person name="Geurts R."/>
        </authorList>
    </citation>
    <scope>NUCLEOTIDE SEQUENCE [LARGE SCALE GENOMIC DNA]</scope>
    <source>
        <strain evidence="3">cv. WU1-14</strain>
    </source>
</reference>
<dbReference type="Proteomes" id="UP000237105">
    <property type="component" value="Unassembled WGS sequence"/>
</dbReference>
<accession>A0A2P5E0X3</accession>
<protein>
    <submittedName>
        <fullName evidence="2">Uncharacterized protein</fullName>
    </submittedName>
</protein>
<comment type="caution">
    <text evidence="2">The sequence shown here is derived from an EMBL/GenBank/DDBJ whole genome shotgun (WGS) entry which is preliminary data.</text>
</comment>
<gene>
    <name evidence="2" type="ORF">PanWU01x14_013110</name>
</gene>
<organism evidence="2 3">
    <name type="scientific">Parasponia andersonii</name>
    <name type="common">Sponia andersonii</name>
    <dbReference type="NCBI Taxonomy" id="3476"/>
    <lineage>
        <taxon>Eukaryota</taxon>
        <taxon>Viridiplantae</taxon>
        <taxon>Streptophyta</taxon>
        <taxon>Embryophyta</taxon>
        <taxon>Tracheophyta</taxon>
        <taxon>Spermatophyta</taxon>
        <taxon>Magnoliopsida</taxon>
        <taxon>eudicotyledons</taxon>
        <taxon>Gunneridae</taxon>
        <taxon>Pentapetalae</taxon>
        <taxon>rosids</taxon>
        <taxon>fabids</taxon>
        <taxon>Rosales</taxon>
        <taxon>Cannabaceae</taxon>
        <taxon>Parasponia</taxon>
    </lineage>
</organism>
<keyword evidence="3" id="KW-1185">Reference proteome</keyword>
<dbReference type="AlphaFoldDB" id="A0A2P5E0X3"/>
<feature type="compositionally biased region" description="Basic and acidic residues" evidence="1">
    <location>
        <begin position="44"/>
        <end position="66"/>
    </location>
</feature>
<proteinExistence type="predicted"/>
<feature type="region of interest" description="Disordered" evidence="1">
    <location>
        <begin position="21"/>
        <end position="66"/>
    </location>
</feature>
<evidence type="ECO:0000313" key="3">
    <source>
        <dbReference type="Proteomes" id="UP000237105"/>
    </source>
</evidence>
<name>A0A2P5E0X3_PARAD</name>
<feature type="non-terminal residue" evidence="2">
    <location>
        <position position="1"/>
    </location>
</feature>